<evidence type="ECO:0000313" key="11">
    <source>
        <dbReference type="Proteomes" id="UP000094112"/>
    </source>
</evidence>
<dbReference type="InterPro" id="IPR014801">
    <property type="entry name" value="Mediator_Med5_fun"/>
</dbReference>
<evidence type="ECO:0000256" key="2">
    <source>
        <dbReference type="ARBA" id="ARBA00008782"/>
    </source>
</evidence>
<protein>
    <recommendedName>
        <fullName evidence="3 9">Mediator of RNA polymerase II transcription subunit 5</fullName>
    </recommendedName>
    <alternativeName>
        <fullName evidence="8 9">Mediator complex subunit 5</fullName>
    </alternativeName>
</protein>
<reference evidence="10 11" key="1">
    <citation type="journal article" date="2016" name="Proc. Natl. Acad. Sci. U.S.A.">
        <title>Comparative genomics of biotechnologically important yeasts.</title>
        <authorList>
            <person name="Riley R."/>
            <person name="Haridas S."/>
            <person name="Wolfe K.H."/>
            <person name="Lopes M.R."/>
            <person name="Hittinger C.T."/>
            <person name="Goeker M."/>
            <person name="Salamov A.A."/>
            <person name="Wisecaver J.H."/>
            <person name="Long T.M."/>
            <person name="Calvey C.H."/>
            <person name="Aerts A.L."/>
            <person name="Barry K.W."/>
            <person name="Choi C."/>
            <person name="Clum A."/>
            <person name="Coughlan A.Y."/>
            <person name="Deshpande S."/>
            <person name="Douglass A.P."/>
            <person name="Hanson S.J."/>
            <person name="Klenk H.-P."/>
            <person name="LaButti K.M."/>
            <person name="Lapidus A."/>
            <person name="Lindquist E.A."/>
            <person name="Lipzen A.M."/>
            <person name="Meier-Kolthoff J.P."/>
            <person name="Ohm R.A."/>
            <person name="Otillar R.P."/>
            <person name="Pangilinan J.L."/>
            <person name="Peng Y."/>
            <person name="Rokas A."/>
            <person name="Rosa C.A."/>
            <person name="Scheuner C."/>
            <person name="Sibirny A.A."/>
            <person name="Slot J.C."/>
            <person name="Stielow J.B."/>
            <person name="Sun H."/>
            <person name="Kurtzman C.P."/>
            <person name="Blackwell M."/>
            <person name="Grigoriev I.V."/>
            <person name="Jeffries T.W."/>
        </authorList>
    </citation>
    <scope>NUCLEOTIDE SEQUENCE [LARGE SCALE GENOMIC DNA]</scope>
    <source>
        <strain evidence="11">ATCC 58044 / CBS 1984 / NCYC 433 / NRRL Y-366-8</strain>
    </source>
</reference>
<dbReference type="OrthoDB" id="5322661at2759"/>
<evidence type="ECO:0000256" key="8">
    <source>
        <dbReference type="ARBA" id="ARBA00031256"/>
    </source>
</evidence>
<dbReference type="GO" id="GO:0003712">
    <property type="term" value="F:transcription coregulator activity"/>
    <property type="evidence" value="ECO:0007669"/>
    <property type="project" value="InterPro"/>
</dbReference>
<evidence type="ECO:0000256" key="1">
    <source>
        <dbReference type="ARBA" id="ARBA00004123"/>
    </source>
</evidence>
<evidence type="ECO:0000256" key="4">
    <source>
        <dbReference type="ARBA" id="ARBA00023015"/>
    </source>
</evidence>
<dbReference type="GO" id="GO:0016592">
    <property type="term" value="C:mediator complex"/>
    <property type="evidence" value="ECO:0007669"/>
    <property type="project" value="InterPro"/>
</dbReference>
<evidence type="ECO:0000256" key="3">
    <source>
        <dbReference type="ARBA" id="ARBA00020628"/>
    </source>
</evidence>
<evidence type="ECO:0000256" key="9">
    <source>
        <dbReference type="RuleBase" id="RU364142"/>
    </source>
</evidence>
<dbReference type="EMBL" id="KV454210">
    <property type="protein sequence ID" value="ODQ59963.1"/>
    <property type="molecule type" value="Genomic_DNA"/>
</dbReference>
<dbReference type="PANTHER" id="PTHR35784">
    <property type="entry name" value="MEDIATOR OF RNA POLYMERASE II TRANSCRIPTION SUBUNIT 5"/>
    <property type="match status" value="1"/>
</dbReference>
<dbReference type="STRING" id="683960.A0A1E3P3P1"/>
<name>A0A1E3P3P1_WICAA</name>
<comment type="function">
    <text evidence="9">Component of the Mediator complex, a coactivator involved in the regulated transcription of nearly all RNA polymerase II-dependent genes. Mediator functions as a bridge to convey information from gene-specific regulatory proteins to the basal RNA polymerase II transcription machinery. Mediator is recruited to promoters by direct interactions with regulatory proteins and serves as a scaffold for the assembly of a functional preinitiation complex with RNA polymerase II and the general transcription factors.</text>
</comment>
<evidence type="ECO:0000256" key="5">
    <source>
        <dbReference type="ARBA" id="ARBA00023159"/>
    </source>
</evidence>
<accession>A0A1E3P3P1</accession>
<keyword evidence="7 9" id="KW-0539">Nucleus</keyword>
<dbReference type="Proteomes" id="UP000094112">
    <property type="component" value="Unassembled WGS sequence"/>
</dbReference>
<dbReference type="GO" id="GO:0006357">
    <property type="term" value="P:regulation of transcription by RNA polymerase II"/>
    <property type="evidence" value="ECO:0007669"/>
    <property type="project" value="InterPro"/>
</dbReference>
<sequence length="912" mass="103263">MSAGDVDLKQLVVLCLKRRVSAHVFNSLFKQLNHKNEVTISDLVSLLSAQDEFDPLLASYLTAVATEDQSTNLKLCSLLDNLPNAIEANQYLLLNSLTNTFRDERFKTSFPFNSFEVNDLITSITSYVKTLLEKQPQSYELLESLSYFLNVFFEIIPFEVPPLTQEQNDLLASVLNEVKQKNAPLAEFLEANMIKSLKRSSIVNIRQSVSLPSSSLQHAVHSSFLKTNKLPKFIWLNLIIQNWSSNSSKLLSSFEQFVKVKTNQNVLNELISLSFECITIALQSRDASDLVIKNWKLFLTKRLPLLIKELNLKNVESSLSNALNLIDPKISKTIKLNSSGGSDPNDDDIFSSFPSTNTDIRHDFLRSCIALKLLPQSAFAAILKEDAQAENRNLPTSDDVLQNGQPIDISTTLHATLIDINPEFIPLEDSGLLEFFSLVEEMEGTKQVELSNLILETINEFIKNNDVSHLYRLALALGLSPSALHAILFHLSPSAFLKPLLSFLDKWQVSNDDMNFQDVYSAFGCVLMLFLLIVKDYKISFESLLQIKDNPNEPSFCIKYLTKLGSLSQFDSSNTHQSDLLNGWITALFDSGGISDDLMRLSTVQECFQLFPVIFQQAFIACKQGLIDEDTVKGGLEYFLQPFLLSTIVGILSWSETFLWKRNDVDLLINLIKTLINPLDLSGESVHIHKFVLSIYGPNLFHLLSEINKNPQTSVDPILLSSLRQSVGLKKPTYFFEFDTSPTFMKYFRSILYDINKKTDVQASPLSLFHTQFNTLLNWSQTTIVPNYDFQLFSTLLEVLGEETMLDYFLDQIFEAQNLNSKPSQTILELSTFLLATNYVESSVIKDFLLNCLKQESLTDDSYNSISPSYKFAKVLIDKKKSISDNEAIENEVVQLFYEKFIESVQTIVPLK</sequence>
<keyword evidence="11" id="KW-1185">Reference proteome</keyword>
<keyword evidence="4 9" id="KW-0805">Transcription regulation</keyword>
<comment type="subcellular location">
    <subcellularLocation>
        <location evidence="1 9">Nucleus</location>
    </subcellularLocation>
</comment>
<keyword evidence="6 9" id="KW-0804">Transcription</keyword>
<evidence type="ECO:0000256" key="7">
    <source>
        <dbReference type="ARBA" id="ARBA00023242"/>
    </source>
</evidence>
<keyword evidence="5 9" id="KW-0010">Activator</keyword>
<dbReference type="PANTHER" id="PTHR35784:SF1">
    <property type="entry name" value="MEDIATOR OF RNA POLYMERASE II TRANSCRIPTION SUBUNIT 5"/>
    <property type="match status" value="1"/>
</dbReference>
<comment type="subunit">
    <text evidence="9">Component of the Mediator complex.</text>
</comment>
<dbReference type="AlphaFoldDB" id="A0A1E3P3P1"/>
<gene>
    <name evidence="9" type="primary">MED5</name>
    <name evidence="10" type="ORF">WICANDRAFT_78587</name>
</gene>
<dbReference type="Pfam" id="PF08689">
    <property type="entry name" value="Med5"/>
    <property type="match status" value="1"/>
</dbReference>
<comment type="similarity">
    <text evidence="2 9">Belongs to the Mediator complex subunit 5 family.</text>
</comment>
<evidence type="ECO:0000256" key="6">
    <source>
        <dbReference type="ARBA" id="ARBA00023163"/>
    </source>
</evidence>
<organism evidence="10 11">
    <name type="scientific">Wickerhamomyces anomalus (strain ATCC 58044 / CBS 1984 / NCYC 433 / NRRL Y-366-8)</name>
    <name type="common">Yeast</name>
    <name type="synonym">Hansenula anomala</name>
    <dbReference type="NCBI Taxonomy" id="683960"/>
    <lineage>
        <taxon>Eukaryota</taxon>
        <taxon>Fungi</taxon>
        <taxon>Dikarya</taxon>
        <taxon>Ascomycota</taxon>
        <taxon>Saccharomycotina</taxon>
        <taxon>Saccharomycetes</taxon>
        <taxon>Phaffomycetales</taxon>
        <taxon>Wickerhamomycetaceae</taxon>
        <taxon>Wickerhamomyces</taxon>
    </lineage>
</organism>
<proteinExistence type="inferred from homology"/>
<evidence type="ECO:0000313" key="10">
    <source>
        <dbReference type="EMBL" id="ODQ59963.1"/>
    </source>
</evidence>